<dbReference type="KEGG" id="dvn:HQ394_03845"/>
<dbReference type="SUPFAM" id="SSF53146">
    <property type="entry name" value="Nitrogenase accessory factor-like"/>
    <property type="match status" value="1"/>
</dbReference>
<dbReference type="InterPro" id="IPR036105">
    <property type="entry name" value="DiNase_FeMo-co_biosyn_sf"/>
</dbReference>
<accession>A0A7H1MYX1</accession>
<name>A0A7H1MYX1_9PROT</name>
<proteinExistence type="predicted"/>
<evidence type="ECO:0008006" key="3">
    <source>
        <dbReference type="Google" id="ProtNLM"/>
    </source>
</evidence>
<dbReference type="AlphaFoldDB" id="A0A7H1MYX1"/>
<protein>
    <recommendedName>
        <fullName evidence="3">Dinitrogenase iron-molybdenum cofactor biosynthesis domain-containing protein</fullName>
    </recommendedName>
</protein>
<reference evidence="1 2" key="1">
    <citation type="submission" date="2020-05" db="EMBL/GenBank/DDBJ databases">
        <title>Complete closed genome sequence of Defluviicoccus vanus.</title>
        <authorList>
            <person name="Bessarab I."/>
            <person name="Arumugam K."/>
            <person name="Maszenan A.M."/>
            <person name="Seviour R.J."/>
            <person name="Williams R.B."/>
        </authorList>
    </citation>
    <scope>NUCLEOTIDE SEQUENCE [LARGE SCALE GENOMIC DNA]</scope>
    <source>
        <strain evidence="1 2">Ben 114</strain>
    </source>
</reference>
<sequence>MQTQSMRIAVSSNDYRTVSGHAGQAQRWLIFEMDANGLLGDGKRLDLLPPQVFHRFQGPGLHPLDGVAVIVTRFAGEGFLAKMRKRGIEVRQTRETDARKAAVNLLAGTLAPPPSRRLMSLVCKVRDAFSDHR</sequence>
<evidence type="ECO:0000313" key="1">
    <source>
        <dbReference type="EMBL" id="QNT68657.1"/>
    </source>
</evidence>
<evidence type="ECO:0000313" key="2">
    <source>
        <dbReference type="Proteomes" id="UP000516369"/>
    </source>
</evidence>
<keyword evidence="2" id="KW-1185">Reference proteome</keyword>
<dbReference type="Proteomes" id="UP000516369">
    <property type="component" value="Chromosome"/>
</dbReference>
<dbReference type="RefSeq" id="WP_190262093.1">
    <property type="nucleotide sequence ID" value="NZ_CP053923.1"/>
</dbReference>
<dbReference type="Gene3D" id="3.30.420.130">
    <property type="entry name" value="Dinitrogenase iron-molybdenum cofactor biosynthesis domain"/>
    <property type="match status" value="1"/>
</dbReference>
<dbReference type="EMBL" id="CP053923">
    <property type="protein sequence ID" value="QNT68657.1"/>
    <property type="molecule type" value="Genomic_DNA"/>
</dbReference>
<gene>
    <name evidence="1" type="ORF">HQ394_03845</name>
</gene>
<organism evidence="1 2">
    <name type="scientific">Defluviicoccus vanus</name>
    <dbReference type="NCBI Taxonomy" id="111831"/>
    <lineage>
        <taxon>Bacteria</taxon>
        <taxon>Pseudomonadati</taxon>
        <taxon>Pseudomonadota</taxon>
        <taxon>Alphaproteobacteria</taxon>
        <taxon>Rhodospirillales</taxon>
        <taxon>Rhodospirillaceae</taxon>
        <taxon>Defluviicoccus</taxon>
    </lineage>
</organism>